<comment type="caution">
    <text evidence="4">The sequence shown here is derived from an EMBL/GenBank/DDBJ whole genome shotgun (WGS) entry which is preliminary data.</text>
</comment>
<evidence type="ECO:0000256" key="1">
    <source>
        <dbReference type="ARBA" id="ARBA00004305"/>
    </source>
</evidence>
<dbReference type="GO" id="GO:0016226">
    <property type="term" value="P:iron-sulfur cluster assembly"/>
    <property type="evidence" value="ECO:0007669"/>
    <property type="project" value="TreeGrafter"/>
</dbReference>
<feature type="region of interest" description="Disordered" evidence="3">
    <location>
        <begin position="1"/>
        <end position="41"/>
    </location>
</feature>
<dbReference type="SUPFAM" id="SSF103025">
    <property type="entry name" value="Folate-binding domain"/>
    <property type="match status" value="1"/>
</dbReference>
<proteinExistence type="inferred from homology"/>
<protein>
    <recommendedName>
        <fullName evidence="5">Aminomethyltransferase folate-binding domain-containing protein</fullName>
    </recommendedName>
</protein>
<evidence type="ECO:0000313" key="4">
    <source>
        <dbReference type="EMBL" id="KAJ9611924.1"/>
    </source>
</evidence>
<reference evidence="4" key="1">
    <citation type="submission" date="2022-10" db="EMBL/GenBank/DDBJ databases">
        <title>Culturing micro-colonial fungi from biological soil crusts in the Mojave desert and describing Neophaeococcomyces mojavensis, and introducing the new genera and species Taxawa tesnikishii.</title>
        <authorList>
            <person name="Kurbessoian T."/>
            <person name="Stajich J.E."/>
        </authorList>
    </citation>
    <scope>NUCLEOTIDE SEQUENCE</scope>
    <source>
        <strain evidence="4">TK_35</strain>
    </source>
</reference>
<comment type="subcellular location">
    <subcellularLocation>
        <location evidence="1">Mitochondrion matrix</location>
    </subcellularLocation>
</comment>
<comment type="similarity">
    <text evidence="2">Belongs to the GcvT family. CAF17/IBA57 subfamily.</text>
</comment>
<name>A0AA38XEF2_9EURO</name>
<evidence type="ECO:0000256" key="3">
    <source>
        <dbReference type="SAM" id="MobiDB-lite"/>
    </source>
</evidence>
<dbReference type="Gene3D" id="3.30.70.1400">
    <property type="entry name" value="Aminomethyltransferase beta-barrel domains"/>
    <property type="match status" value="1"/>
</dbReference>
<evidence type="ECO:0008006" key="5">
    <source>
        <dbReference type="Google" id="ProtNLM"/>
    </source>
</evidence>
<gene>
    <name evidence="4" type="ORF">H2204_015092</name>
</gene>
<dbReference type="AlphaFoldDB" id="A0AA38XEF2"/>
<organism evidence="4">
    <name type="scientific">Knufia peltigerae</name>
    <dbReference type="NCBI Taxonomy" id="1002370"/>
    <lineage>
        <taxon>Eukaryota</taxon>
        <taxon>Fungi</taxon>
        <taxon>Dikarya</taxon>
        <taxon>Ascomycota</taxon>
        <taxon>Pezizomycotina</taxon>
        <taxon>Eurotiomycetes</taxon>
        <taxon>Chaetothyriomycetidae</taxon>
        <taxon>Chaetothyriales</taxon>
        <taxon>Trichomeriaceae</taxon>
        <taxon>Knufia</taxon>
    </lineage>
</organism>
<dbReference type="EMBL" id="JAPDRN010000216">
    <property type="protein sequence ID" value="KAJ9611924.1"/>
    <property type="molecule type" value="Genomic_DNA"/>
</dbReference>
<dbReference type="NCBIfam" id="TIGR03317">
    <property type="entry name" value="ygfZ_signature"/>
    <property type="match status" value="1"/>
</dbReference>
<dbReference type="PANTHER" id="PTHR22602:SF0">
    <property type="entry name" value="TRANSFERASE CAF17, MITOCHONDRIAL-RELATED"/>
    <property type="match status" value="1"/>
</dbReference>
<evidence type="ECO:0000256" key="2">
    <source>
        <dbReference type="ARBA" id="ARBA00093447"/>
    </source>
</evidence>
<dbReference type="GO" id="GO:0005759">
    <property type="term" value="C:mitochondrial matrix"/>
    <property type="evidence" value="ECO:0007669"/>
    <property type="project" value="UniProtKB-SubCell"/>
</dbReference>
<dbReference type="InterPro" id="IPR045179">
    <property type="entry name" value="YgfZ/GcvT"/>
</dbReference>
<dbReference type="Gene3D" id="2.40.30.160">
    <property type="match status" value="1"/>
</dbReference>
<dbReference type="InterPro" id="IPR017703">
    <property type="entry name" value="YgfZ/GCV_T_CS"/>
</dbReference>
<accession>A0AA38XEF2</accession>
<sequence length="442" mass="47279">MAGEAVPGFGPHHQSQQASGDDEGTNRQKDASGSMQDRGGHLNLPAIHLKVRRKGTLSGRHSLGSLSRLGGMMPRWLNAGSEIDAASVFFPIAIPHRIESAAATEFFFHLWLFHGHRDRGNQQGFSFGVGSGGCLAYHDGSRNAQILDLVHVPDNLPPAFVAYPRLPGHQLLSLQGVDAAAFAHAQFSSDVTALPLLHWQWSAWLSAKGRTLAVFQLLRLADDHVLLILADSDADAIASQLQRFVFRRKVKLQVHADLAVAGAFTAPEAATGAAIALAGSHGWELDLGSDALPRTLRIGPVDAFPASDEAGDATFALAWRQADLRFGLPRLEASQREVWTPQQLGLDRLNGYSVKKGCYPGQEIVARTHFLGKAKRAVQLLHTAAPAQAGDGVQQDGTTLGTLASVAGDLALAVLPLETNDGELQVRDAPAQRMPLLDGLAR</sequence>
<dbReference type="PANTHER" id="PTHR22602">
    <property type="entry name" value="TRANSFERASE CAF17, MITOCHONDRIAL-RELATED"/>
    <property type="match status" value="1"/>
</dbReference>